<feature type="domain" description="DUF2281" evidence="1">
    <location>
        <begin position="7"/>
        <end position="41"/>
    </location>
</feature>
<gene>
    <name evidence="2" type="ORF">N4J17_07900</name>
</gene>
<organism evidence="2 3">
    <name type="scientific">Methylococcus capsulatus</name>
    <dbReference type="NCBI Taxonomy" id="414"/>
    <lineage>
        <taxon>Bacteria</taxon>
        <taxon>Pseudomonadati</taxon>
        <taxon>Pseudomonadota</taxon>
        <taxon>Gammaproteobacteria</taxon>
        <taxon>Methylococcales</taxon>
        <taxon>Methylococcaceae</taxon>
        <taxon>Methylococcus</taxon>
    </lineage>
</organism>
<dbReference type="Proteomes" id="UP001359308">
    <property type="component" value="Chromosome"/>
</dbReference>
<name>A0ABZ2FB63_METCP</name>
<dbReference type="InterPro" id="IPR018739">
    <property type="entry name" value="DUF2281"/>
</dbReference>
<keyword evidence="3" id="KW-1185">Reference proteome</keyword>
<evidence type="ECO:0000259" key="1">
    <source>
        <dbReference type="Pfam" id="PF10047"/>
    </source>
</evidence>
<protein>
    <submittedName>
        <fullName evidence="2">DUF2281 domain-containing protein</fullName>
    </submittedName>
</protein>
<dbReference type="EMBL" id="CP104311">
    <property type="protein sequence ID" value="WWF03526.1"/>
    <property type="molecule type" value="Genomic_DNA"/>
</dbReference>
<dbReference type="Pfam" id="PF10047">
    <property type="entry name" value="DUF2281"/>
    <property type="match status" value="1"/>
</dbReference>
<evidence type="ECO:0000313" key="3">
    <source>
        <dbReference type="Proteomes" id="UP001359308"/>
    </source>
</evidence>
<accession>A0ABZ2FB63</accession>
<evidence type="ECO:0000313" key="2">
    <source>
        <dbReference type="EMBL" id="WWF03526.1"/>
    </source>
</evidence>
<sequence length="64" mass="7413">MSTAEQVYEQVKALPEPLAREVLDFVGYLAMKAHREEVKDLVFAQESSLDEIWNNTEDDVWNDV</sequence>
<dbReference type="RefSeq" id="WP_198322775.1">
    <property type="nucleotide sequence ID" value="NZ_CP104311.1"/>
</dbReference>
<reference evidence="2 3" key="1">
    <citation type="submission" date="2022-09" db="EMBL/GenBank/DDBJ databases">
        <authorList>
            <person name="Giprobiosintez L."/>
        </authorList>
    </citation>
    <scope>NUCLEOTIDE SEQUENCE [LARGE SCALE GENOMIC DNA]</scope>
    <source>
        <strain evidence="3">VKPM-B-12549 (GBS-15)</strain>
    </source>
</reference>
<proteinExistence type="predicted"/>